<dbReference type="Gene3D" id="1.20.1080.10">
    <property type="entry name" value="Glycerol uptake facilitator protein"/>
    <property type="match status" value="1"/>
</dbReference>
<evidence type="ECO:0000256" key="3">
    <source>
        <dbReference type="ARBA" id="ARBA00022989"/>
    </source>
</evidence>
<evidence type="ECO:0000256" key="4">
    <source>
        <dbReference type="ARBA" id="ARBA00023136"/>
    </source>
</evidence>
<keyword evidence="3 5" id="KW-1133">Transmembrane helix</keyword>
<feature type="transmembrane region" description="Helical" evidence="5">
    <location>
        <begin position="108"/>
        <end position="130"/>
    </location>
</feature>
<dbReference type="EMBL" id="CYPR01000060">
    <property type="protein sequence ID" value="CUH35080.1"/>
    <property type="molecule type" value="Genomic_DNA"/>
</dbReference>
<organism evidence="6 7">
    <name type="scientific">Jannaschia seosinensis</name>
    <dbReference type="NCBI Taxonomy" id="313367"/>
    <lineage>
        <taxon>Bacteria</taxon>
        <taxon>Pseudomonadati</taxon>
        <taxon>Pseudomonadota</taxon>
        <taxon>Alphaproteobacteria</taxon>
        <taxon>Rhodobacterales</taxon>
        <taxon>Roseobacteraceae</taxon>
        <taxon>Jannaschia</taxon>
    </lineage>
</organism>
<keyword evidence="4 5" id="KW-0472">Membrane</keyword>
<dbReference type="Pfam" id="PF01226">
    <property type="entry name" value="Form_Nir_trans"/>
    <property type="match status" value="1"/>
</dbReference>
<reference evidence="6 7" key="1">
    <citation type="submission" date="2015-09" db="EMBL/GenBank/DDBJ databases">
        <authorList>
            <person name="Jackson K.R."/>
            <person name="Lunt B.L."/>
            <person name="Fisher J.N.B."/>
            <person name="Gardner A.V."/>
            <person name="Bailey M.E."/>
            <person name="Deus L.M."/>
            <person name="Earl A.S."/>
            <person name="Gibby P.D."/>
            <person name="Hartmann K.A."/>
            <person name="Liu J.E."/>
            <person name="Manci A.M."/>
            <person name="Nielsen D.A."/>
            <person name="Solomon M.B."/>
            <person name="Breakwell D.P."/>
            <person name="Burnett S.H."/>
            <person name="Grose J.H."/>
        </authorList>
    </citation>
    <scope>NUCLEOTIDE SEQUENCE [LARGE SCALE GENOMIC DNA]</scope>
    <source>
        <strain evidence="6 7">CECT 7799</strain>
    </source>
</reference>
<dbReference type="PANTHER" id="PTHR30520">
    <property type="entry name" value="FORMATE TRANSPORTER-RELATED"/>
    <property type="match status" value="1"/>
</dbReference>
<evidence type="ECO:0000256" key="1">
    <source>
        <dbReference type="ARBA" id="ARBA00004141"/>
    </source>
</evidence>
<proteinExistence type="predicted"/>
<evidence type="ECO:0000313" key="6">
    <source>
        <dbReference type="EMBL" id="CUH35080.1"/>
    </source>
</evidence>
<dbReference type="STRING" id="313367.JSE7799_01087"/>
<evidence type="ECO:0000256" key="2">
    <source>
        <dbReference type="ARBA" id="ARBA00022692"/>
    </source>
</evidence>
<protein>
    <submittedName>
        <fullName evidence="6">Inner membrane protein YfdC</fullName>
    </submittedName>
</protein>
<accession>A0A0M7B990</accession>
<comment type="subcellular location">
    <subcellularLocation>
        <location evidence="1">Membrane</location>
        <topology evidence="1">Multi-pass membrane protein</topology>
    </subcellularLocation>
</comment>
<evidence type="ECO:0000256" key="5">
    <source>
        <dbReference type="SAM" id="Phobius"/>
    </source>
</evidence>
<gene>
    <name evidence="6" type="primary">yfdC</name>
    <name evidence="6" type="ORF">JSE7799_01087</name>
</gene>
<sequence length="258" mass="27008">MSDALKPAEIFERSAEEGERRLNQSMLELLSTGFIAGFTIVFGIIALGIVEALAEPALGELAGLLGALAFGIGVPFLILGRAELFSENFFDPIAAAFKLKLKGVTRKILRLWVFTLVLNLVGGGVLVLVLSVEGALPAGAHEVLDRAAEEIAHRRSLATFMRGIVGGALVALLSFLVIASRDSTGRIILAYITGVLLALGPFEHGVVTMLHLAFGFMFDASVTTADIARVSGISILGNLLGGVGLVTMSHAAQARGAD</sequence>
<feature type="transmembrane region" description="Helical" evidence="5">
    <location>
        <begin position="29"/>
        <end position="49"/>
    </location>
</feature>
<evidence type="ECO:0000313" key="7">
    <source>
        <dbReference type="Proteomes" id="UP000049455"/>
    </source>
</evidence>
<feature type="transmembrane region" description="Helical" evidence="5">
    <location>
        <begin position="187"/>
        <end position="207"/>
    </location>
</feature>
<feature type="transmembrane region" description="Helical" evidence="5">
    <location>
        <begin position="227"/>
        <end position="246"/>
    </location>
</feature>
<dbReference type="AlphaFoldDB" id="A0A0M7B990"/>
<dbReference type="GO" id="GO:0015499">
    <property type="term" value="F:formate transmembrane transporter activity"/>
    <property type="evidence" value="ECO:0007669"/>
    <property type="project" value="TreeGrafter"/>
</dbReference>
<keyword evidence="2 5" id="KW-0812">Transmembrane</keyword>
<feature type="transmembrane region" description="Helical" evidence="5">
    <location>
        <begin position="61"/>
        <end position="79"/>
    </location>
</feature>
<dbReference type="PANTHER" id="PTHR30520:SF2">
    <property type="entry name" value="INNER MEMBRANE PROTEIN YFDC"/>
    <property type="match status" value="1"/>
</dbReference>
<feature type="transmembrane region" description="Helical" evidence="5">
    <location>
        <begin position="160"/>
        <end position="180"/>
    </location>
</feature>
<dbReference type="Proteomes" id="UP000049455">
    <property type="component" value="Unassembled WGS sequence"/>
</dbReference>
<keyword evidence="7" id="KW-1185">Reference proteome</keyword>
<dbReference type="InterPro" id="IPR000292">
    <property type="entry name" value="For/NO2_transpt"/>
</dbReference>
<dbReference type="GO" id="GO:0005886">
    <property type="term" value="C:plasma membrane"/>
    <property type="evidence" value="ECO:0007669"/>
    <property type="project" value="TreeGrafter"/>
</dbReference>
<dbReference type="OrthoDB" id="3358615at2"/>
<dbReference type="RefSeq" id="WP_055662726.1">
    <property type="nucleotide sequence ID" value="NZ_CYPR01000060.1"/>
</dbReference>
<name>A0A0M7B990_9RHOB</name>
<dbReference type="InterPro" id="IPR023271">
    <property type="entry name" value="Aquaporin-like"/>
</dbReference>